<sequence length="343" mass="40089">MRISIIVPVYNMAGDNKLRFCMDSLTSQHLEDYEIIAVDDCSTDNSLEILREYEDKYPGLVKVIHSEINKHQGGAKNLGIREASGDWIGFIDADDWIDPDMYRLMLEKADTTGADMVGCDLTLVSEHTYQVSDNVEKNGNPSMSGVLDHDKKKQLILDGGRLVVKIYKRANVIDNKLFFPENIFYEDNAMSNSFLLTASHYEYIEKPWYYYYQHQGSTVHSFSEKMCQDRMEAGRIMLGEARRLGFFNEFRQEIEFIFTQLFYVNTLFTYMPCVKPARMSFVKELTKEMKETFPEFENNSYYVDRVGGEEKKLIRLACKSTALFYAYYRLLWGYRGLRKRLKK</sequence>
<dbReference type="AlphaFoldDB" id="E0RX79"/>
<dbReference type="HOGENOM" id="CLU_025996_25_3_9"/>
<dbReference type="KEGG" id="bpb:bpr_I2557"/>
<proteinExistence type="predicted"/>
<feature type="domain" description="Glycosyltransferase 2-like" evidence="1">
    <location>
        <begin position="4"/>
        <end position="131"/>
    </location>
</feature>
<dbReference type="Proteomes" id="UP000001299">
    <property type="component" value="Chromosome 1"/>
</dbReference>
<protein>
    <submittedName>
        <fullName evidence="2">Glycosyl transferase GT2 family</fullName>
    </submittedName>
</protein>
<accession>E0RX79</accession>
<dbReference type="PANTHER" id="PTHR22916">
    <property type="entry name" value="GLYCOSYLTRANSFERASE"/>
    <property type="match status" value="1"/>
</dbReference>
<name>E0RX79_BUTPB</name>
<dbReference type="GO" id="GO:0016758">
    <property type="term" value="F:hexosyltransferase activity"/>
    <property type="evidence" value="ECO:0007669"/>
    <property type="project" value="UniProtKB-ARBA"/>
</dbReference>
<dbReference type="SUPFAM" id="SSF53448">
    <property type="entry name" value="Nucleotide-diphospho-sugar transferases"/>
    <property type="match status" value="1"/>
</dbReference>
<dbReference type="InterPro" id="IPR001173">
    <property type="entry name" value="Glyco_trans_2-like"/>
</dbReference>
<dbReference type="CAZy" id="GT2">
    <property type="family name" value="Glycosyltransferase Family 2"/>
</dbReference>
<dbReference type="STRING" id="515622.bpr_I2557"/>
<dbReference type="InterPro" id="IPR029044">
    <property type="entry name" value="Nucleotide-diphossugar_trans"/>
</dbReference>
<dbReference type="PANTHER" id="PTHR22916:SF3">
    <property type="entry name" value="UDP-GLCNAC:BETAGAL BETA-1,3-N-ACETYLGLUCOSAMINYLTRANSFERASE-LIKE PROTEIN 1"/>
    <property type="match status" value="1"/>
</dbReference>
<dbReference type="Gene3D" id="3.90.550.10">
    <property type="entry name" value="Spore Coat Polysaccharide Biosynthesis Protein SpsA, Chain A"/>
    <property type="match status" value="1"/>
</dbReference>
<reference evidence="2 3" key="1">
    <citation type="journal article" date="2010" name="PLoS ONE">
        <title>The glycobiome of the rumen bacterium Butyrivibrio proteoclasticus B316(T) highlights adaptation to a polysaccharide-rich environment.</title>
        <authorList>
            <person name="Kelly W.J."/>
            <person name="Leahy S.C."/>
            <person name="Altermann E."/>
            <person name="Yeoman C.J."/>
            <person name="Dunne J.C."/>
            <person name="Kong Z."/>
            <person name="Pacheco D.M."/>
            <person name="Li D."/>
            <person name="Noel S.J."/>
            <person name="Moon C.D."/>
            <person name="Cookson A.L."/>
            <person name="Attwood G.T."/>
        </authorList>
    </citation>
    <scope>NUCLEOTIDE SEQUENCE [LARGE SCALE GENOMIC DNA]</scope>
    <source>
        <strain evidence="3">ATCC 51982 / DSM 14932 / B316</strain>
    </source>
</reference>
<evidence type="ECO:0000313" key="2">
    <source>
        <dbReference type="EMBL" id="ADL35290.1"/>
    </source>
</evidence>
<evidence type="ECO:0000259" key="1">
    <source>
        <dbReference type="Pfam" id="PF00535"/>
    </source>
</evidence>
<evidence type="ECO:0000313" key="3">
    <source>
        <dbReference type="Proteomes" id="UP000001299"/>
    </source>
</evidence>
<gene>
    <name evidence="2" type="ordered locus">bpr_I2557</name>
</gene>
<dbReference type="CDD" id="cd00761">
    <property type="entry name" value="Glyco_tranf_GTA_type"/>
    <property type="match status" value="1"/>
</dbReference>
<dbReference type="RefSeq" id="WP_013281943.1">
    <property type="nucleotide sequence ID" value="NC_014387.1"/>
</dbReference>
<dbReference type="eggNOG" id="COG1215">
    <property type="taxonomic scope" value="Bacteria"/>
</dbReference>
<organism evidence="2 3">
    <name type="scientific">Butyrivibrio proteoclasticus (strain ATCC 51982 / DSM 14932 / B316)</name>
    <name type="common">Clostridium proteoclasticum</name>
    <dbReference type="NCBI Taxonomy" id="515622"/>
    <lineage>
        <taxon>Bacteria</taxon>
        <taxon>Bacillati</taxon>
        <taxon>Bacillota</taxon>
        <taxon>Clostridia</taxon>
        <taxon>Lachnospirales</taxon>
        <taxon>Lachnospiraceae</taxon>
        <taxon>Butyrivibrio</taxon>
    </lineage>
</organism>
<keyword evidence="2" id="KW-0808">Transferase</keyword>
<dbReference type="EMBL" id="CP001810">
    <property type="protein sequence ID" value="ADL35290.1"/>
    <property type="molecule type" value="Genomic_DNA"/>
</dbReference>
<dbReference type="Pfam" id="PF00535">
    <property type="entry name" value="Glycos_transf_2"/>
    <property type="match status" value="1"/>
</dbReference>
<keyword evidence="3" id="KW-1185">Reference proteome</keyword>